<reference evidence="2" key="1">
    <citation type="submission" date="2019-05" db="EMBL/GenBank/DDBJ databases">
        <title>Annotation for the trematode Fasciolopsis buski.</title>
        <authorList>
            <person name="Choi Y.-J."/>
        </authorList>
    </citation>
    <scope>NUCLEOTIDE SEQUENCE</scope>
    <source>
        <strain evidence="2">HT</strain>
        <tissue evidence="2">Whole worm</tissue>
    </source>
</reference>
<dbReference type="AlphaFoldDB" id="A0A8E0VG22"/>
<accession>A0A8E0VG22</accession>
<proteinExistence type="predicted"/>
<evidence type="ECO:0000313" key="2">
    <source>
        <dbReference type="EMBL" id="KAA0183934.1"/>
    </source>
</evidence>
<organism evidence="2 3">
    <name type="scientific">Fasciolopsis buskii</name>
    <dbReference type="NCBI Taxonomy" id="27845"/>
    <lineage>
        <taxon>Eukaryota</taxon>
        <taxon>Metazoa</taxon>
        <taxon>Spiralia</taxon>
        <taxon>Lophotrochozoa</taxon>
        <taxon>Platyhelminthes</taxon>
        <taxon>Trematoda</taxon>
        <taxon>Digenea</taxon>
        <taxon>Plagiorchiida</taxon>
        <taxon>Echinostomata</taxon>
        <taxon>Echinostomatoidea</taxon>
        <taxon>Fasciolidae</taxon>
        <taxon>Fasciolopsis</taxon>
    </lineage>
</organism>
<name>A0A8E0VG22_9TREM</name>
<dbReference type="EMBL" id="LUCM01011470">
    <property type="protein sequence ID" value="KAA0183934.1"/>
    <property type="molecule type" value="Genomic_DNA"/>
</dbReference>
<feature type="region of interest" description="Disordered" evidence="1">
    <location>
        <begin position="1"/>
        <end position="20"/>
    </location>
</feature>
<feature type="compositionally biased region" description="Polar residues" evidence="1">
    <location>
        <begin position="1"/>
        <end position="10"/>
    </location>
</feature>
<comment type="caution">
    <text evidence="2">The sequence shown here is derived from an EMBL/GenBank/DDBJ whole genome shotgun (WGS) entry which is preliminary data.</text>
</comment>
<gene>
    <name evidence="2" type="ORF">FBUS_11279</name>
</gene>
<sequence length="71" mass="7696">MIPDSSQGLSPNPEVATPPGLSDLCLPVIERNMSRVDHVGQVPYDLFGRALRHSTSAELAHIEQCNPLFIG</sequence>
<dbReference type="OrthoDB" id="21513at2759"/>
<evidence type="ECO:0000313" key="3">
    <source>
        <dbReference type="Proteomes" id="UP000728185"/>
    </source>
</evidence>
<protein>
    <submittedName>
        <fullName evidence="2">Uncharacterized protein</fullName>
    </submittedName>
</protein>
<evidence type="ECO:0000256" key="1">
    <source>
        <dbReference type="SAM" id="MobiDB-lite"/>
    </source>
</evidence>
<dbReference type="Proteomes" id="UP000728185">
    <property type="component" value="Unassembled WGS sequence"/>
</dbReference>
<keyword evidence="3" id="KW-1185">Reference proteome</keyword>